<dbReference type="CDD" id="cd04333">
    <property type="entry name" value="ProX_deacylase"/>
    <property type="match status" value="1"/>
</dbReference>
<dbReference type="InterPro" id="IPR036754">
    <property type="entry name" value="YbaK/aa-tRNA-synt-asso_dom_sf"/>
</dbReference>
<dbReference type="RefSeq" id="WP_343915389.1">
    <property type="nucleotide sequence ID" value="NZ_BAAAJT010000002.1"/>
</dbReference>
<gene>
    <name evidence="2" type="ORF">ACFSDE_02810</name>
</gene>
<evidence type="ECO:0000313" key="3">
    <source>
        <dbReference type="Proteomes" id="UP001597351"/>
    </source>
</evidence>
<protein>
    <submittedName>
        <fullName evidence="2">YbaK/EbsC family protein</fullName>
    </submittedName>
</protein>
<dbReference type="Gene3D" id="3.90.960.10">
    <property type="entry name" value="YbaK/aminoacyl-tRNA synthetase-associated domain"/>
    <property type="match status" value="1"/>
</dbReference>
<accession>A0ABW4TJB9</accession>
<feature type="domain" description="YbaK/aminoacyl-tRNA synthetase-associated" evidence="1">
    <location>
        <begin position="30"/>
        <end position="154"/>
    </location>
</feature>
<comment type="caution">
    <text evidence="2">The sequence shown here is derived from an EMBL/GenBank/DDBJ whole genome shotgun (WGS) entry which is preliminary data.</text>
</comment>
<evidence type="ECO:0000259" key="1">
    <source>
        <dbReference type="Pfam" id="PF04073"/>
    </source>
</evidence>
<sequence length="165" mass="17138">MTSEHAGITRFREEHARLGGTGEVVVLPASVHTAALAAEALGCEVGAIANSLVFTSDQGDHGSPHASPVLVLTSGAHRVDVTATAERIGVGRLGRADAEFVRRHTGQVIGGVSPIAHPAPVPTYLDTWLRRHDVIWAAAGHPAAVFSTSVDELLAMTGATEIDVD</sequence>
<keyword evidence="3" id="KW-1185">Reference proteome</keyword>
<dbReference type="SUPFAM" id="SSF55826">
    <property type="entry name" value="YbaK/ProRS associated domain"/>
    <property type="match status" value="1"/>
</dbReference>
<dbReference type="PANTHER" id="PTHR30411">
    <property type="entry name" value="CYTOPLASMIC PROTEIN"/>
    <property type="match status" value="1"/>
</dbReference>
<dbReference type="InterPro" id="IPR007214">
    <property type="entry name" value="YbaK/aa-tRNA-synth-assoc-dom"/>
</dbReference>
<dbReference type="Pfam" id="PF04073">
    <property type="entry name" value="tRNA_edit"/>
    <property type="match status" value="1"/>
</dbReference>
<dbReference type="PANTHER" id="PTHR30411:SF1">
    <property type="entry name" value="CYTOPLASMIC PROTEIN"/>
    <property type="match status" value="1"/>
</dbReference>
<reference evidence="3" key="1">
    <citation type="journal article" date="2019" name="Int. J. Syst. Evol. Microbiol.">
        <title>The Global Catalogue of Microorganisms (GCM) 10K type strain sequencing project: providing services to taxonomists for standard genome sequencing and annotation.</title>
        <authorList>
            <consortium name="The Broad Institute Genomics Platform"/>
            <consortium name="The Broad Institute Genome Sequencing Center for Infectious Disease"/>
            <person name="Wu L."/>
            <person name="Ma J."/>
        </authorList>
    </citation>
    <scope>NUCLEOTIDE SEQUENCE [LARGE SCALE GENOMIC DNA]</scope>
    <source>
        <strain evidence="3">CGMCC 1.12477</strain>
    </source>
</reference>
<organism evidence="2 3">
    <name type="scientific">Nocardioides aestuarii</name>
    <dbReference type="NCBI Taxonomy" id="252231"/>
    <lineage>
        <taxon>Bacteria</taxon>
        <taxon>Bacillati</taxon>
        <taxon>Actinomycetota</taxon>
        <taxon>Actinomycetes</taxon>
        <taxon>Propionibacteriales</taxon>
        <taxon>Nocardioidaceae</taxon>
        <taxon>Nocardioides</taxon>
    </lineage>
</organism>
<dbReference type="EMBL" id="JBHUGD010000001">
    <property type="protein sequence ID" value="MFD1945709.1"/>
    <property type="molecule type" value="Genomic_DNA"/>
</dbReference>
<evidence type="ECO:0000313" key="2">
    <source>
        <dbReference type="EMBL" id="MFD1945709.1"/>
    </source>
</evidence>
<name>A0ABW4TJB9_9ACTN</name>
<proteinExistence type="predicted"/>
<dbReference type="Proteomes" id="UP001597351">
    <property type="component" value="Unassembled WGS sequence"/>
</dbReference>